<accession>A0A9D2NKN2</accession>
<sequence>MMTVDELNCYIKHYLEEDKTKTAIMLTGEWGSGKTYYVENVLVPFLQEQKKSRCIVISLYGLESLSDISKSIYMELRMKILDKDSEALATGKLIAKTIAKGAAGFFGIDVNMPENDLKKMYSSVDLSNKLLILEDVERSNIELTKLLGYINNLVERDGVKVLLVANENEILNKEPEKIDFSFAKLFSTDSENNASVANKNGVPENVQKYLKIKEKTISDTIYFENDYCEAVKNIINNFQSEKLREIIGNDTAEIENLASMVKGLCHKNFRTFIFATQKTVDIYEKLEGDFDNDFLKSIYFGIVSFAARMKVGEFPPWQGTESLSTILGTNSDPLFRFCYDYIGWQKLDITKIKATEEAYRKMKLYDTHADRNDIDLQKIFSFHERTEKEVTEVLKTVEKRLKDPEDIGFYSYGKLAAYLVVLKDIIGFDYSQCKQYMLKNLRGKGEVIDSDILFLPMYDFVEENKKEFDGFIKELSESMNTEGEHEIFSYKPDDIKGLYDYVIKEKDKAGENHVFLSKFDIKQLVEMLFHSSSKQIDDFREILFAVYRYASKSEFIEADIIALRELLSLVQERMDADDDVMDKIQEKQLQWLCDNLKMFISQMS</sequence>
<evidence type="ECO:0000259" key="1">
    <source>
        <dbReference type="Pfam" id="PF07693"/>
    </source>
</evidence>
<protein>
    <submittedName>
        <fullName evidence="2">KAP family NTPase</fullName>
    </submittedName>
</protein>
<dbReference type="Gene3D" id="3.40.50.300">
    <property type="entry name" value="P-loop containing nucleotide triphosphate hydrolases"/>
    <property type="match status" value="1"/>
</dbReference>
<reference evidence="2" key="1">
    <citation type="journal article" date="2021" name="PeerJ">
        <title>Extensive microbial diversity within the chicken gut microbiome revealed by metagenomics and culture.</title>
        <authorList>
            <person name="Gilroy R."/>
            <person name="Ravi A."/>
            <person name="Getino M."/>
            <person name="Pursley I."/>
            <person name="Horton D.L."/>
            <person name="Alikhan N.F."/>
            <person name="Baker D."/>
            <person name="Gharbi K."/>
            <person name="Hall N."/>
            <person name="Watson M."/>
            <person name="Adriaenssens E.M."/>
            <person name="Foster-Nyarko E."/>
            <person name="Jarju S."/>
            <person name="Secka A."/>
            <person name="Antonio M."/>
            <person name="Oren A."/>
            <person name="Chaudhuri R.R."/>
            <person name="La Ragione R."/>
            <person name="Hildebrand F."/>
            <person name="Pallen M.J."/>
        </authorList>
    </citation>
    <scope>NUCLEOTIDE SEQUENCE</scope>
    <source>
        <strain evidence="2">USAMLcec2-132</strain>
    </source>
</reference>
<gene>
    <name evidence="2" type="ORF">H9761_20205</name>
</gene>
<proteinExistence type="predicted"/>
<name>A0A9D2NKN2_9FIRM</name>
<reference evidence="2" key="2">
    <citation type="submission" date="2021-04" db="EMBL/GenBank/DDBJ databases">
        <authorList>
            <person name="Gilroy R."/>
        </authorList>
    </citation>
    <scope>NUCLEOTIDE SEQUENCE</scope>
    <source>
        <strain evidence="2">USAMLcec2-132</strain>
    </source>
</reference>
<dbReference type="Pfam" id="PF07693">
    <property type="entry name" value="KAP_NTPase"/>
    <property type="match status" value="1"/>
</dbReference>
<dbReference type="AlphaFoldDB" id="A0A9D2NKN2"/>
<organism evidence="2 3">
    <name type="scientific">Candidatus Eisenbergiella merdavium</name>
    <dbReference type="NCBI Taxonomy" id="2838551"/>
    <lineage>
        <taxon>Bacteria</taxon>
        <taxon>Bacillati</taxon>
        <taxon>Bacillota</taxon>
        <taxon>Clostridia</taxon>
        <taxon>Lachnospirales</taxon>
        <taxon>Lachnospiraceae</taxon>
        <taxon>Eisenbergiella</taxon>
    </lineage>
</organism>
<feature type="domain" description="KAP NTPase" evidence="1">
    <location>
        <begin position="19"/>
        <end position="171"/>
    </location>
</feature>
<dbReference type="InterPro" id="IPR027417">
    <property type="entry name" value="P-loop_NTPase"/>
</dbReference>
<evidence type="ECO:0000313" key="3">
    <source>
        <dbReference type="Proteomes" id="UP000823891"/>
    </source>
</evidence>
<evidence type="ECO:0000313" key="2">
    <source>
        <dbReference type="EMBL" id="HJC25986.1"/>
    </source>
</evidence>
<dbReference type="SUPFAM" id="SSF52540">
    <property type="entry name" value="P-loop containing nucleoside triphosphate hydrolases"/>
    <property type="match status" value="1"/>
</dbReference>
<dbReference type="EMBL" id="DWWS01000075">
    <property type="protein sequence ID" value="HJC25986.1"/>
    <property type="molecule type" value="Genomic_DNA"/>
</dbReference>
<dbReference type="Proteomes" id="UP000823891">
    <property type="component" value="Unassembled WGS sequence"/>
</dbReference>
<comment type="caution">
    <text evidence="2">The sequence shown here is derived from an EMBL/GenBank/DDBJ whole genome shotgun (WGS) entry which is preliminary data.</text>
</comment>
<dbReference type="InterPro" id="IPR011646">
    <property type="entry name" value="KAP_P-loop"/>
</dbReference>